<feature type="transmembrane region" description="Helical" evidence="7">
    <location>
        <begin position="146"/>
        <end position="168"/>
    </location>
</feature>
<feature type="transmembrane region" description="Helical" evidence="7">
    <location>
        <begin position="20"/>
        <end position="42"/>
    </location>
</feature>
<dbReference type="GO" id="GO:0005886">
    <property type="term" value="C:plasma membrane"/>
    <property type="evidence" value="ECO:0007669"/>
    <property type="project" value="UniProtKB-SubCell"/>
</dbReference>
<evidence type="ECO:0000313" key="10">
    <source>
        <dbReference type="Proteomes" id="UP000502706"/>
    </source>
</evidence>
<dbReference type="EMBL" id="CP045121">
    <property type="protein sequence ID" value="QIN80664.1"/>
    <property type="molecule type" value="Genomic_DNA"/>
</dbReference>
<evidence type="ECO:0000256" key="3">
    <source>
        <dbReference type="ARBA" id="ARBA00022475"/>
    </source>
</evidence>
<gene>
    <name evidence="9" type="ORF">GBA65_04705</name>
</gene>
<dbReference type="Proteomes" id="UP000502706">
    <property type="component" value="Chromosome"/>
</dbReference>
<protein>
    <submittedName>
        <fullName evidence="9">ABC transporter permease subunit</fullName>
    </submittedName>
</protein>
<evidence type="ECO:0000256" key="1">
    <source>
        <dbReference type="ARBA" id="ARBA00004651"/>
    </source>
</evidence>
<feature type="transmembrane region" description="Helical" evidence="7">
    <location>
        <begin position="189"/>
        <end position="214"/>
    </location>
</feature>
<feature type="transmembrane region" description="Helical" evidence="7">
    <location>
        <begin position="113"/>
        <end position="134"/>
    </location>
</feature>
<proteinExistence type="inferred from homology"/>
<dbReference type="KEGG" id="rmar:GBA65_04705"/>
<dbReference type="Gene3D" id="1.10.3720.10">
    <property type="entry name" value="MetI-like"/>
    <property type="match status" value="1"/>
</dbReference>
<feature type="transmembrane region" description="Helical" evidence="7">
    <location>
        <begin position="247"/>
        <end position="268"/>
    </location>
</feature>
<keyword evidence="3" id="KW-1003">Cell membrane</keyword>
<dbReference type="AlphaFoldDB" id="A0A6G8Q2F2"/>
<dbReference type="PROSITE" id="PS50928">
    <property type="entry name" value="ABC_TM1"/>
    <property type="match status" value="1"/>
</dbReference>
<evidence type="ECO:0000256" key="6">
    <source>
        <dbReference type="ARBA" id="ARBA00023136"/>
    </source>
</evidence>
<evidence type="ECO:0000256" key="5">
    <source>
        <dbReference type="ARBA" id="ARBA00022989"/>
    </source>
</evidence>
<evidence type="ECO:0000256" key="7">
    <source>
        <dbReference type="RuleBase" id="RU363032"/>
    </source>
</evidence>
<name>A0A6G8Q2F2_9ACTN</name>
<comment type="subcellular location">
    <subcellularLocation>
        <location evidence="1 7">Cell membrane</location>
        <topology evidence="1 7">Multi-pass membrane protein</topology>
    </subcellularLocation>
</comment>
<dbReference type="SUPFAM" id="SSF161098">
    <property type="entry name" value="MetI-like"/>
    <property type="match status" value="1"/>
</dbReference>
<keyword evidence="10" id="KW-1185">Reference proteome</keyword>
<feature type="domain" description="ABC transmembrane type-1" evidence="8">
    <location>
        <begin position="77"/>
        <end position="268"/>
    </location>
</feature>
<evidence type="ECO:0000256" key="2">
    <source>
        <dbReference type="ARBA" id="ARBA00022448"/>
    </source>
</evidence>
<dbReference type="Pfam" id="PF00528">
    <property type="entry name" value="BPD_transp_1"/>
    <property type="match status" value="1"/>
</dbReference>
<keyword evidence="2 7" id="KW-0813">Transport</keyword>
<keyword evidence="5 7" id="KW-1133">Transmembrane helix</keyword>
<reference evidence="9 10" key="1">
    <citation type="submission" date="2019-10" db="EMBL/GenBank/DDBJ databases">
        <title>Rubrobacter sp nov SCSIO 52915 isolated from a deep-sea sediment in the South China Sea.</title>
        <authorList>
            <person name="Chen R.W."/>
        </authorList>
    </citation>
    <scope>NUCLEOTIDE SEQUENCE [LARGE SCALE GENOMIC DNA]</scope>
    <source>
        <strain evidence="9 10">SCSIO 52915</strain>
    </source>
</reference>
<organism evidence="9 10">
    <name type="scientific">Rubrobacter marinus</name>
    <dbReference type="NCBI Taxonomy" id="2653852"/>
    <lineage>
        <taxon>Bacteria</taxon>
        <taxon>Bacillati</taxon>
        <taxon>Actinomycetota</taxon>
        <taxon>Rubrobacteria</taxon>
        <taxon>Rubrobacterales</taxon>
        <taxon>Rubrobacteraceae</taxon>
        <taxon>Rubrobacter</taxon>
    </lineage>
</organism>
<keyword evidence="4 7" id="KW-0812">Transmembrane</keyword>
<dbReference type="PANTHER" id="PTHR43744:SF8">
    <property type="entry name" value="SN-GLYCEROL-3-PHOSPHATE TRANSPORT SYSTEM PERMEASE PROTEIN UGPE"/>
    <property type="match status" value="1"/>
</dbReference>
<evidence type="ECO:0000259" key="8">
    <source>
        <dbReference type="PROSITE" id="PS50928"/>
    </source>
</evidence>
<dbReference type="InterPro" id="IPR035906">
    <property type="entry name" value="MetI-like_sf"/>
</dbReference>
<evidence type="ECO:0000313" key="9">
    <source>
        <dbReference type="EMBL" id="QIN80664.1"/>
    </source>
</evidence>
<evidence type="ECO:0000256" key="4">
    <source>
        <dbReference type="ARBA" id="ARBA00022692"/>
    </source>
</evidence>
<comment type="similarity">
    <text evidence="7">Belongs to the binding-protein-dependent transport system permease family.</text>
</comment>
<accession>A0A6G8Q2F2</accession>
<sequence>MSVAERRGRAGREPSKIPYYVVLSALAFFALAPLLVLVFNSLKSNAEVGRNPLGPPTSPVFENFPTAWAQGNFATTLVNSTILTLGTVVGVCVIAGMAAYAMARLDLPGTDGVLLYLFVASALPFQLFLVPLFFLWNTLTLTNTLFGLVVIYWAIFSPFATLLLRSYLVALPRGFEDAARIDGASEWQVFTRVVLPLSWPGFLTIALVSALGAWNEFFFAVTFIQDDALKPVSTSFLAFQSQFSQDWGLTSAASILIMLPVVVLFLLLQRRFIDGLTAGGLKG</sequence>
<keyword evidence="6 7" id="KW-0472">Membrane</keyword>
<dbReference type="InterPro" id="IPR000515">
    <property type="entry name" value="MetI-like"/>
</dbReference>
<dbReference type="CDD" id="cd06261">
    <property type="entry name" value="TM_PBP2"/>
    <property type="match status" value="1"/>
</dbReference>
<feature type="transmembrane region" description="Helical" evidence="7">
    <location>
        <begin position="82"/>
        <end position="101"/>
    </location>
</feature>
<dbReference type="GO" id="GO:0055085">
    <property type="term" value="P:transmembrane transport"/>
    <property type="evidence" value="ECO:0007669"/>
    <property type="project" value="InterPro"/>
</dbReference>
<dbReference type="PANTHER" id="PTHR43744">
    <property type="entry name" value="ABC TRANSPORTER PERMEASE PROTEIN MG189-RELATED-RELATED"/>
    <property type="match status" value="1"/>
</dbReference>